<name>A0A1I7DZZ7_9RHOB</name>
<dbReference type="PRINTS" id="PR01438">
    <property type="entry name" value="UNVRSLSTRESS"/>
</dbReference>
<feature type="domain" description="UspA" evidence="2">
    <location>
        <begin position="1"/>
        <end position="137"/>
    </location>
</feature>
<sequence>MFTKIMVPVDLAHAARLTRATQVAAELARLYQAETCYVAVTAPTPGPAAHNPQEFAAKLEAFAQGEAASHGHKVSSHSVVCHDPAVDLDHALLETRKEIGADLVVMASHVPGVTDYLFPSHGGRMAKHSKVSVMIVRED</sequence>
<evidence type="ECO:0000313" key="4">
    <source>
        <dbReference type="Proteomes" id="UP000182466"/>
    </source>
</evidence>
<organism evidence="3 4">
    <name type="scientific">Sedimentitalea nanhaiensis</name>
    <dbReference type="NCBI Taxonomy" id="999627"/>
    <lineage>
        <taxon>Bacteria</taxon>
        <taxon>Pseudomonadati</taxon>
        <taxon>Pseudomonadota</taxon>
        <taxon>Alphaproteobacteria</taxon>
        <taxon>Rhodobacterales</taxon>
        <taxon>Paracoccaceae</taxon>
        <taxon>Sedimentitalea</taxon>
    </lineage>
</organism>
<comment type="similarity">
    <text evidence="1">Belongs to the universal stress protein A family.</text>
</comment>
<proteinExistence type="inferred from homology"/>
<dbReference type="SUPFAM" id="SSF52402">
    <property type="entry name" value="Adenine nucleotide alpha hydrolases-like"/>
    <property type="match status" value="1"/>
</dbReference>
<dbReference type="AlphaFoldDB" id="A0A1I7DZZ7"/>
<evidence type="ECO:0000256" key="1">
    <source>
        <dbReference type="ARBA" id="ARBA00008791"/>
    </source>
</evidence>
<dbReference type="eggNOG" id="COG0589">
    <property type="taxonomic scope" value="Bacteria"/>
</dbReference>
<evidence type="ECO:0000259" key="2">
    <source>
        <dbReference type="Pfam" id="PF00582"/>
    </source>
</evidence>
<dbReference type="RefSeq" id="WP_027261270.1">
    <property type="nucleotide sequence ID" value="NZ_FPAW01000039.1"/>
</dbReference>
<dbReference type="CDD" id="cd00293">
    <property type="entry name" value="USP-like"/>
    <property type="match status" value="1"/>
</dbReference>
<dbReference type="InterPro" id="IPR014729">
    <property type="entry name" value="Rossmann-like_a/b/a_fold"/>
</dbReference>
<reference evidence="3 4" key="1">
    <citation type="submission" date="2016-10" db="EMBL/GenBank/DDBJ databases">
        <authorList>
            <person name="de Groot N.N."/>
        </authorList>
    </citation>
    <scope>NUCLEOTIDE SEQUENCE [LARGE SCALE GENOMIC DNA]</scope>
    <source>
        <strain evidence="3 4">CGMCC 1.10959</strain>
    </source>
</reference>
<dbReference type="Proteomes" id="UP000182466">
    <property type="component" value="Unassembled WGS sequence"/>
</dbReference>
<dbReference type="Pfam" id="PF00582">
    <property type="entry name" value="Usp"/>
    <property type="match status" value="1"/>
</dbReference>
<keyword evidence="4" id="KW-1185">Reference proteome</keyword>
<gene>
    <name evidence="3" type="ORF">SAMN05216236_13928</name>
</gene>
<dbReference type="InterPro" id="IPR006015">
    <property type="entry name" value="Universal_stress_UspA"/>
</dbReference>
<dbReference type="Gene3D" id="3.40.50.620">
    <property type="entry name" value="HUPs"/>
    <property type="match status" value="1"/>
</dbReference>
<protein>
    <submittedName>
        <fullName evidence="3">Nucleotide-binding universal stress protein, UspA family</fullName>
    </submittedName>
</protein>
<evidence type="ECO:0000313" key="3">
    <source>
        <dbReference type="EMBL" id="SFU17292.1"/>
    </source>
</evidence>
<dbReference type="STRING" id="999627.SAMN05216236_13928"/>
<dbReference type="OrthoDB" id="9792500at2"/>
<dbReference type="EMBL" id="FPAW01000039">
    <property type="protein sequence ID" value="SFU17292.1"/>
    <property type="molecule type" value="Genomic_DNA"/>
</dbReference>
<dbReference type="InterPro" id="IPR006016">
    <property type="entry name" value="UspA"/>
</dbReference>
<accession>A0A1I7DZZ7</accession>